<dbReference type="Gene3D" id="2.30.29.30">
    <property type="entry name" value="Pleckstrin-homology domain (PH domain)/Phosphotyrosine-binding domain (PTB)"/>
    <property type="match status" value="1"/>
</dbReference>
<dbReference type="Pfam" id="PF00017">
    <property type="entry name" value="SH2"/>
    <property type="match status" value="1"/>
</dbReference>
<feature type="domain" description="SH2" evidence="8">
    <location>
        <begin position="402"/>
        <end position="498"/>
    </location>
</feature>
<dbReference type="Ensembl" id="ENSNMLT00000010889.1">
    <property type="protein sequence ID" value="ENSNMLP00000009634.1"/>
    <property type="gene ID" value="ENSNMLG00000006664.1"/>
</dbReference>
<dbReference type="InterPro" id="IPR000980">
    <property type="entry name" value="SH2"/>
</dbReference>
<feature type="domain" description="PH" evidence="9">
    <location>
        <begin position="222"/>
        <end position="331"/>
    </location>
</feature>
<dbReference type="Pfam" id="PF00169">
    <property type="entry name" value="PH"/>
    <property type="match status" value="1"/>
</dbReference>
<name>A0A8C6SSV7_9GOBI</name>
<dbReference type="Gene3D" id="3.30.505.10">
    <property type="entry name" value="SH2 domain"/>
    <property type="match status" value="1"/>
</dbReference>
<dbReference type="SMART" id="SM00314">
    <property type="entry name" value="RA"/>
    <property type="match status" value="1"/>
</dbReference>
<dbReference type="SMART" id="SM00252">
    <property type="entry name" value="SH2"/>
    <property type="match status" value="1"/>
</dbReference>
<dbReference type="CDD" id="cd01259">
    <property type="entry name" value="PH_APBB1IP"/>
    <property type="match status" value="1"/>
</dbReference>
<dbReference type="InterPro" id="IPR029071">
    <property type="entry name" value="Ubiquitin-like_domsf"/>
</dbReference>
<evidence type="ECO:0000313" key="11">
    <source>
        <dbReference type="Ensembl" id="ENSNMLP00000009634.1"/>
    </source>
</evidence>
<keyword evidence="12" id="KW-1185">Reference proteome</keyword>
<dbReference type="PRINTS" id="PR00401">
    <property type="entry name" value="SH2DOMAIN"/>
</dbReference>
<dbReference type="PROSITE" id="PS50003">
    <property type="entry name" value="PH_DOMAIN"/>
    <property type="match status" value="1"/>
</dbReference>
<dbReference type="SUPFAM" id="SSF50729">
    <property type="entry name" value="PH domain-like"/>
    <property type="match status" value="1"/>
</dbReference>
<dbReference type="GO" id="GO:0007165">
    <property type="term" value="P:signal transduction"/>
    <property type="evidence" value="ECO:0007669"/>
    <property type="project" value="InterPro"/>
</dbReference>
<accession>A0A8C6SSV7</accession>
<keyword evidence="4" id="KW-0597">Phosphoprotein</keyword>
<dbReference type="InterPro" id="IPR036860">
    <property type="entry name" value="SH2_dom_sf"/>
</dbReference>
<feature type="region of interest" description="Disordered" evidence="7">
    <location>
        <begin position="1"/>
        <end position="24"/>
    </location>
</feature>
<dbReference type="InterPro" id="IPR001849">
    <property type="entry name" value="PH_domain"/>
</dbReference>
<sequence length="502" mass="56858">MEVAGPWTEVFEGSDRNGSPEEESFLTGSTLTLAPLVSESASVRRSQPIFITANRIRGIETFSSSVPSIPNPFPELCSPSKSPVISSLPPTTNNKHLIKVFGEDRHSRSVWVSPEATAREVCHMLVQTAHCSDEENWALLEVHPALGLERCLEDHEIVWEVQTTWSLKADTRLVFRKNYAKYEFFRKPTLFFPESMISDSADVGKDLTSAELIQNLLKSGTCPEIQGYLHSKESSRKSWKKVYYFLRRSGLYCSTKGSSKEPRHLQYVADLEDLNVYSVVNSRKLYGAPADFTFCIKPSKNPVRAQDLKFLCAENEQTRTCWTSSFRLFKCCLSLQSRSEASLVAMDFSGKAGGRVIQNPSEIRSAEKEEGQAWRRREALRCSLPNLNSGPRPSSIHKTQPWFHGGVSRNEAQRLIERQGLVDGMFLVRDSQQHTQCFVLSLCYKLKTKHYLVIPCEEGGRKYYTMDDGLTLFIDLLQLVEFHQINRGILPVCLKHPCVCVL</sequence>
<keyword evidence="3" id="KW-0963">Cytoplasm</keyword>
<dbReference type="CDD" id="cd09944">
    <property type="entry name" value="SH2_Grb7_family"/>
    <property type="match status" value="1"/>
</dbReference>
<dbReference type="Pfam" id="PF08947">
    <property type="entry name" value="BPS"/>
    <property type="match status" value="1"/>
</dbReference>
<dbReference type="GO" id="GO:0005737">
    <property type="term" value="C:cytoplasm"/>
    <property type="evidence" value="ECO:0007669"/>
    <property type="project" value="UniProtKB-SubCell"/>
</dbReference>
<evidence type="ECO:0000256" key="3">
    <source>
        <dbReference type="ARBA" id="ARBA00022490"/>
    </source>
</evidence>
<dbReference type="SMART" id="SM00233">
    <property type="entry name" value="PH"/>
    <property type="match status" value="1"/>
</dbReference>
<dbReference type="InterPro" id="IPR015042">
    <property type="entry name" value="BPS-dom"/>
</dbReference>
<reference evidence="11" key="1">
    <citation type="submission" date="2025-08" db="UniProtKB">
        <authorList>
            <consortium name="Ensembl"/>
        </authorList>
    </citation>
    <scope>IDENTIFICATION</scope>
</reference>
<evidence type="ECO:0000256" key="2">
    <source>
        <dbReference type="ARBA" id="ARBA00006708"/>
    </source>
</evidence>
<reference evidence="11" key="2">
    <citation type="submission" date="2025-09" db="UniProtKB">
        <authorList>
            <consortium name="Ensembl"/>
        </authorList>
    </citation>
    <scope>IDENTIFICATION</scope>
</reference>
<proteinExistence type="inferred from homology"/>
<dbReference type="AlphaFoldDB" id="A0A8C6SSV7"/>
<evidence type="ECO:0000259" key="8">
    <source>
        <dbReference type="PROSITE" id="PS50001"/>
    </source>
</evidence>
<dbReference type="PROSITE" id="PS50001">
    <property type="entry name" value="SH2"/>
    <property type="match status" value="1"/>
</dbReference>
<evidence type="ECO:0000313" key="12">
    <source>
        <dbReference type="Proteomes" id="UP000694523"/>
    </source>
</evidence>
<evidence type="ECO:0000256" key="5">
    <source>
        <dbReference type="ARBA" id="ARBA00022999"/>
    </source>
</evidence>
<comment type="subcellular location">
    <subcellularLocation>
        <location evidence="1">Cytoplasm</location>
    </subcellularLocation>
</comment>
<dbReference type="PANTHER" id="PTHR11243:SF25">
    <property type="entry name" value="GROWTH FACTOR RECEPTOR-BOUND PROTEIN 7"/>
    <property type="match status" value="1"/>
</dbReference>
<evidence type="ECO:0000256" key="6">
    <source>
        <dbReference type="PROSITE-ProRule" id="PRU00191"/>
    </source>
</evidence>
<dbReference type="PANTHER" id="PTHR11243">
    <property type="entry name" value="GROWTH FACTOR RECEPTOR-BOUND PROTEIN"/>
    <property type="match status" value="1"/>
</dbReference>
<evidence type="ECO:0000259" key="9">
    <source>
        <dbReference type="PROSITE" id="PS50003"/>
    </source>
</evidence>
<dbReference type="Pfam" id="PF21989">
    <property type="entry name" value="RA_2"/>
    <property type="match status" value="1"/>
</dbReference>
<feature type="domain" description="Ras-associating" evidence="10">
    <location>
        <begin position="94"/>
        <end position="180"/>
    </location>
</feature>
<comment type="similarity">
    <text evidence="2">Belongs to the GRB7/10/14 family.</text>
</comment>
<evidence type="ECO:0000256" key="1">
    <source>
        <dbReference type="ARBA" id="ARBA00004496"/>
    </source>
</evidence>
<evidence type="ECO:0000256" key="4">
    <source>
        <dbReference type="ARBA" id="ARBA00022553"/>
    </source>
</evidence>
<evidence type="ECO:0000256" key="7">
    <source>
        <dbReference type="SAM" id="MobiDB-lite"/>
    </source>
</evidence>
<dbReference type="SUPFAM" id="SSF55550">
    <property type="entry name" value="SH2 domain"/>
    <property type="match status" value="1"/>
</dbReference>
<dbReference type="InterPro" id="IPR039664">
    <property type="entry name" value="GRB/APBB1IP"/>
</dbReference>
<keyword evidence="5 6" id="KW-0727">SH2 domain</keyword>
<organism evidence="11 12">
    <name type="scientific">Neogobius melanostomus</name>
    <name type="common">round goby</name>
    <dbReference type="NCBI Taxonomy" id="47308"/>
    <lineage>
        <taxon>Eukaryota</taxon>
        <taxon>Metazoa</taxon>
        <taxon>Chordata</taxon>
        <taxon>Craniata</taxon>
        <taxon>Vertebrata</taxon>
        <taxon>Euteleostomi</taxon>
        <taxon>Actinopterygii</taxon>
        <taxon>Neopterygii</taxon>
        <taxon>Teleostei</taxon>
        <taxon>Neoteleostei</taxon>
        <taxon>Acanthomorphata</taxon>
        <taxon>Gobiaria</taxon>
        <taxon>Gobiiformes</taxon>
        <taxon>Gobioidei</taxon>
        <taxon>Gobiidae</taxon>
        <taxon>Benthophilinae</taxon>
        <taxon>Neogobiini</taxon>
        <taxon>Neogobius</taxon>
    </lineage>
</organism>
<dbReference type="Gene3D" id="3.10.20.90">
    <property type="entry name" value="Phosphatidylinositol 3-kinase Catalytic Subunit, Chain A, domain 1"/>
    <property type="match status" value="1"/>
</dbReference>
<protein>
    <submittedName>
        <fullName evidence="11">Growth factor receptor bound protein 7</fullName>
    </submittedName>
</protein>
<dbReference type="PROSITE" id="PS50200">
    <property type="entry name" value="RA"/>
    <property type="match status" value="1"/>
</dbReference>
<dbReference type="InterPro" id="IPR011993">
    <property type="entry name" value="PH-like_dom_sf"/>
</dbReference>
<dbReference type="Proteomes" id="UP000694523">
    <property type="component" value="Unplaced"/>
</dbReference>
<dbReference type="SUPFAM" id="SSF54236">
    <property type="entry name" value="Ubiquitin-like"/>
    <property type="match status" value="1"/>
</dbReference>
<evidence type="ECO:0000259" key="10">
    <source>
        <dbReference type="PROSITE" id="PS50200"/>
    </source>
</evidence>
<dbReference type="InterPro" id="IPR000159">
    <property type="entry name" value="RA_dom"/>
</dbReference>
<dbReference type="InterPro" id="IPR039665">
    <property type="entry name" value="PH_APBB1IP"/>
</dbReference>